<comment type="cofactor">
    <cofactor evidence="1">
        <name>Mg(2+)</name>
        <dbReference type="ChEBI" id="CHEBI:18420"/>
    </cofactor>
</comment>
<evidence type="ECO:0000259" key="3">
    <source>
        <dbReference type="PROSITE" id="PS50887"/>
    </source>
</evidence>
<dbReference type="CDD" id="cd00130">
    <property type="entry name" value="PAS"/>
    <property type="match status" value="1"/>
</dbReference>
<dbReference type="InterPro" id="IPR029787">
    <property type="entry name" value="Nucleotide_cyclase"/>
</dbReference>
<sequence length="446" mass="50297">MTTATYTALGKYLDLLLDAICVVDKDGHFMFVSAGGERIFGYRPDEMIGRQMLELIHPEDKDKTLKAVDHIVAGQPEPHFENRYIRKNGDVVHIMWSARWSEEDQCRIAVARDITLRKQAEAMQQAVFAIAEASHTSDDLCSLYPQIHQIIGGLLPAVNCVIALYDSLADCISFPYYVDKHTSAPAPQSLGHHSGYAQLIREGEPLLLDTAQLADPQYAHFLDADNVRKPLSWLGVPLKMQGRPIGALVIKSYTLTACYSAQTVELLNYVSTQIATAIERHQMMARLQQRALYDQLTRLPNRDLFYDRIQSAIARARRNRELISLLFVDLDKFKEVNDRFGHQTGDLLLEAVARRLELSVRECDTVARFGGDEFVVLLENIDHPEQSDRVVEKIIDHLRSPIELAGNLITITASIGMAHFPLHGDNEKDLLHHADNAMYASKTQTR</sequence>
<keyword evidence="5" id="KW-1185">Reference proteome</keyword>
<comment type="caution">
    <text evidence="4">The sequence shown here is derived from an EMBL/GenBank/DDBJ whole genome shotgun (WGS) entry which is preliminary data.</text>
</comment>
<dbReference type="EMBL" id="NHNI01000001">
    <property type="protein sequence ID" value="OZY86985.1"/>
    <property type="molecule type" value="Genomic_DNA"/>
</dbReference>
<dbReference type="PANTHER" id="PTHR46663:SF3">
    <property type="entry name" value="SLL0267 PROTEIN"/>
    <property type="match status" value="1"/>
</dbReference>
<dbReference type="InterPro" id="IPR013655">
    <property type="entry name" value="PAS_fold_3"/>
</dbReference>
<dbReference type="PROSITE" id="PS50887">
    <property type="entry name" value="GGDEF"/>
    <property type="match status" value="1"/>
</dbReference>
<dbReference type="SUPFAM" id="SSF55781">
    <property type="entry name" value="GAF domain-like"/>
    <property type="match status" value="1"/>
</dbReference>
<name>A0A266QAW8_9GAMM</name>
<dbReference type="SMART" id="SM00065">
    <property type="entry name" value="GAF"/>
    <property type="match status" value="1"/>
</dbReference>
<dbReference type="InterPro" id="IPR029016">
    <property type="entry name" value="GAF-like_dom_sf"/>
</dbReference>
<dbReference type="AlphaFoldDB" id="A0A266QAW8"/>
<dbReference type="GO" id="GO:0003824">
    <property type="term" value="F:catalytic activity"/>
    <property type="evidence" value="ECO:0007669"/>
    <property type="project" value="UniProtKB-ARBA"/>
</dbReference>
<proteinExistence type="predicted"/>
<dbReference type="RefSeq" id="WP_094984503.1">
    <property type="nucleotide sequence ID" value="NZ_NHNI01000001.1"/>
</dbReference>
<dbReference type="Gene3D" id="3.30.450.20">
    <property type="entry name" value="PAS domain"/>
    <property type="match status" value="1"/>
</dbReference>
<feature type="domain" description="GGDEF" evidence="3">
    <location>
        <begin position="321"/>
        <end position="446"/>
    </location>
</feature>
<dbReference type="NCBIfam" id="TIGR00229">
    <property type="entry name" value="sensory_box"/>
    <property type="match status" value="1"/>
</dbReference>
<dbReference type="InterPro" id="IPR000160">
    <property type="entry name" value="GGDEF_dom"/>
</dbReference>
<dbReference type="PROSITE" id="PS50112">
    <property type="entry name" value="PAS"/>
    <property type="match status" value="1"/>
</dbReference>
<evidence type="ECO:0000259" key="2">
    <source>
        <dbReference type="PROSITE" id="PS50112"/>
    </source>
</evidence>
<dbReference type="SMART" id="SM00267">
    <property type="entry name" value="GGDEF"/>
    <property type="match status" value="1"/>
</dbReference>
<dbReference type="InterPro" id="IPR043128">
    <property type="entry name" value="Rev_trsase/Diguanyl_cyclase"/>
</dbReference>
<dbReference type="SMART" id="SM00091">
    <property type="entry name" value="PAS"/>
    <property type="match status" value="1"/>
</dbReference>
<reference evidence="5" key="1">
    <citation type="submission" date="2017-05" db="EMBL/GenBank/DDBJ databases">
        <authorList>
            <person name="Barney B.M."/>
        </authorList>
    </citation>
    <scope>NUCLEOTIDE SEQUENCE [LARGE SCALE GENOMIC DNA]</scope>
    <source>
        <strain evidence="5">PSBB022</strain>
    </source>
</reference>
<dbReference type="SUPFAM" id="SSF55785">
    <property type="entry name" value="PYP-like sensor domain (PAS domain)"/>
    <property type="match status" value="1"/>
</dbReference>
<dbReference type="SUPFAM" id="SSF55073">
    <property type="entry name" value="Nucleotide cyclase"/>
    <property type="match status" value="1"/>
</dbReference>
<dbReference type="InterPro" id="IPR035965">
    <property type="entry name" value="PAS-like_dom_sf"/>
</dbReference>
<organism evidence="4 5">
    <name type="scientific">Cellvibrio mixtus</name>
    <dbReference type="NCBI Taxonomy" id="39650"/>
    <lineage>
        <taxon>Bacteria</taxon>
        <taxon>Pseudomonadati</taxon>
        <taxon>Pseudomonadota</taxon>
        <taxon>Gammaproteobacteria</taxon>
        <taxon>Cellvibrionales</taxon>
        <taxon>Cellvibrionaceae</taxon>
        <taxon>Cellvibrio</taxon>
    </lineage>
</organism>
<dbReference type="Gene3D" id="3.30.450.40">
    <property type="match status" value="1"/>
</dbReference>
<gene>
    <name evidence="4" type="ORF">CBP51_08335</name>
</gene>
<dbReference type="CDD" id="cd01949">
    <property type="entry name" value="GGDEF"/>
    <property type="match status" value="1"/>
</dbReference>
<feature type="domain" description="PAS" evidence="2">
    <location>
        <begin position="5"/>
        <end position="75"/>
    </location>
</feature>
<protein>
    <submittedName>
        <fullName evidence="4">Diguanylate cyclase</fullName>
    </submittedName>
</protein>
<evidence type="ECO:0000256" key="1">
    <source>
        <dbReference type="ARBA" id="ARBA00001946"/>
    </source>
</evidence>
<dbReference type="Pfam" id="PF08447">
    <property type="entry name" value="PAS_3"/>
    <property type="match status" value="1"/>
</dbReference>
<dbReference type="FunFam" id="3.30.70.270:FF:000001">
    <property type="entry name" value="Diguanylate cyclase domain protein"/>
    <property type="match status" value="1"/>
</dbReference>
<dbReference type="Pfam" id="PF00990">
    <property type="entry name" value="GGDEF"/>
    <property type="match status" value="1"/>
</dbReference>
<dbReference type="Pfam" id="PF01590">
    <property type="entry name" value="GAF"/>
    <property type="match status" value="1"/>
</dbReference>
<dbReference type="InterPro" id="IPR052163">
    <property type="entry name" value="DGC-Regulatory_Protein"/>
</dbReference>
<dbReference type="InterPro" id="IPR003018">
    <property type="entry name" value="GAF"/>
</dbReference>
<evidence type="ECO:0000313" key="4">
    <source>
        <dbReference type="EMBL" id="OZY86985.1"/>
    </source>
</evidence>
<accession>A0A266QAW8</accession>
<dbReference type="Gene3D" id="3.30.70.270">
    <property type="match status" value="1"/>
</dbReference>
<dbReference type="PANTHER" id="PTHR46663">
    <property type="entry name" value="DIGUANYLATE CYCLASE DGCT-RELATED"/>
    <property type="match status" value="1"/>
</dbReference>
<evidence type="ECO:0000313" key="5">
    <source>
        <dbReference type="Proteomes" id="UP000216101"/>
    </source>
</evidence>
<dbReference type="InterPro" id="IPR000014">
    <property type="entry name" value="PAS"/>
</dbReference>
<dbReference type="NCBIfam" id="TIGR00254">
    <property type="entry name" value="GGDEF"/>
    <property type="match status" value="1"/>
</dbReference>
<dbReference type="Proteomes" id="UP000216101">
    <property type="component" value="Unassembled WGS sequence"/>
</dbReference>